<proteinExistence type="predicted"/>
<keyword evidence="3" id="KW-1185">Reference proteome</keyword>
<name>A0A9P8QQA0_9HYPO</name>
<gene>
    <name evidence="2" type="ORF">Trco_005815</name>
</gene>
<dbReference type="OrthoDB" id="610462at2759"/>
<sequence length="290" mass="32372">MSYQHNFPTILKDVEPGDKTGDYYVTFGNLQFKSTWRELKDWLSEYCTVDFVEVFPLSSSGWIRLQGKDNFEKALAHIHSEPFKGRPLIVDARNKTETVKIKIKESSPNPRYGRGKWRLARCNRGRRMPPKGYGPPALSPYGNPIYNQAPLQGSVSTPRRRRSLPESEGGATDAAEAAEVMAYNDFLALSDRLFGMNLHGALHGTLPMPYYAPPFAFPSCEGGYYNNMNACAGFPFFYGGGPMPCHTLSGVPLAENAQDGVQRWVDKPEGRERRSQSLPPSARVGNETIV</sequence>
<dbReference type="SUPFAM" id="SSF54928">
    <property type="entry name" value="RNA-binding domain, RBD"/>
    <property type="match status" value="1"/>
</dbReference>
<accession>A0A9P8QQA0</accession>
<protein>
    <recommendedName>
        <fullName evidence="4">RRM domain-containing protein</fullName>
    </recommendedName>
</protein>
<evidence type="ECO:0000256" key="1">
    <source>
        <dbReference type="SAM" id="MobiDB-lite"/>
    </source>
</evidence>
<feature type="region of interest" description="Disordered" evidence="1">
    <location>
        <begin position="150"/>
        <end position="173"/>
    </location>
</feature>
<dbReference type="GO" id="GO:0003676">
    <property type="term" value="F:nucleic acid binding"/>
    <property type="evidence" value="ECO:0007669"/>
    <property type="project" value="InterPro"/>
</dbReference>
<organism evidence="2 3">
    <name type="scientific">Trichoderma cornu-damae</name>
    <dbReference type="NCBI Taxonomy" id="654480"/>
    <lineage>
        <taxon>Eukaryota</taxon>
        <taxon>Fungi</taxon>
        <taxon>Dikarya</taxon>
        <taxon>Ascomycota</taxon>
        <taxon>Pezizomycotina</taxon>
        <taxon>Sordariomycetes</taxon>
        <taxon>Hypocreomycetidae</taxon>
        <taxon>Hypocreales</taxon>
        <taxon>Hypocreaceae</taxon>
        <taxon>Trichoderma</taxon>
    </lineage>
</organism>
<evidence type="ECO:0000313" key="3">
    <source>
        <dbReference type="Proteomes" id="UP000827724"/>
    </source>
</evidence>
<reference evidence="2" key="1">
    <citation type="submission" date="2021-08" db="EMBL/GenBank/DDBJ databases">
        <title>Chromosome-Level Trichoderma cornu-damae using Hi-C Data.</title>
        <authorList>
            <person name="Kim C.S."/>
        </authorList>
    </citation>
    <scope>NUCLEOTIDE SEQUENCE</scope>
    <source>
        <strain evidence="2">KA19-0412C</strain>
    </source>
</reference>
<dbReference type="AlphaFoldDB" id="A0A9P8QQA0"/>
<dbReference type="EMBL" id="JAIWOZ010000004">
    <property type="protein sequence ID" value="KAH6606662.1"/>
    <property type="molecule type" value="Genomic_DNA"/>
</dbReference>
<evidence type="ECO:0008006" key="4">
    <source>
        <dbReference type="Google" id="ProtNLM"/>
    </source>
</evidence>
<dbReference type="InterPro" id="IPR012677">
    <property type="entry name" value="Nucleotide-bd_a/b_plait_sf"/>
</dbReference>
<dbReference type="InterPro" id="IPR035979">
    <property type="entry name" value="RBD_domain_sf"/>
</dbReference>
<feature type="region of interest" description="Disordered" evidence="1">
    <location>
        <begin position="267"/>
        <end position="290"/>
    </location>
</feature>
<dbReference type="CDD" id="cd00590">
    <property type="entry name" value="RRM_SF"/>
    <property type="match status" value="1"/>
</dbReference>
<dbReference type="Gene3D" id="3.30.70.330">
    <property type="match status" value="1"/>
</dbReference>
<dbReference type="Proteomes" id="UP000827724">
    <property type="component" value="Unassembled WGS sequence"/>
</dbReference>
<evidence type="ECO:0000313" key="2">
    <source>
        <dbReference type="EMBL" id="KAH6606662.1"/>
    </source>
</evidence>
<comment type="caution">
    <text evidence="2">The sequence shown here is derived from an EMBL/GenBank/DDBJ whole genome shotgun (WGS) entry which is preliminary data.</text>
</comment>